<proteinExistence type="inferred from homology"/>
<feature type="binding site" evidence="4">
    <location>
        <begin position="9"/>
        <end position="13"/>
    </location>
    <ligand>
        <name>ATP</name>
        <dbReference type="ChEBI" id="CHEBI:30616"/>
    </ligand>
</feature>
<feature type="binding site" evidence="4">
    <location>
        <position position="58"/>
    </location>
    <ligand>
        <name>substrate</name>
    </ligand>
</feature>
<keyword evidence="7" id="KW-1185">Reference proteome</keyword>
<protein>
    <recommendedName>
        <fullName evidence="5">5-formyltetrahydrofolate cyclo-ligase</fullName>
        <ecNumber evidence="5">6.3.3.2</ecNumber>
    </recommendedName>
</protein>
<dbReference type="InterPro" id="IPR002698">
    <property type="entry name" value="FTHF_cligase"/>
</dbReference>
<dbReference type="GO" id="GO:0035999">
    <property type="term" value="P:tetrahydrofolate interconversion"/>
    <property type="evidence" value="ECO:0007669"/>
    <property type="project" value="TreeGrafter"/>
</dbReference>
<dbReference type="PANTHER" id="PTHR23407:SF1">
    <property type="entry name" value="5-FORMYLTETRAHYDROFOLATE CYCLO-LIGASE"/>
    <property type="match status" value="1"/>
</dbReference>
<dbReference type="Pfam" id="PF01812">
    <property type="entry name" value="5-FTHF_cyc-lig"/>
    <property type="match status" value="1"/>
</dbReference>
<dbReference type="GO" id="GO:0005524">
    <property type="term" value="F:ATP binding"/>
    <property type="evidence" value="ECO:0007669"/>
    <property type="project" value="UniProtKB-KW"/>
</dbReference>
<dbReference type="InterPro" id="IPR024185">
    <property type="entry name" value="FTHF_cligase-like_sf"/>
</dbReference>
<dbReference type="RefSeq" id="WP_098037394.1">
    <property type="nucleotide sequence ID" value="NZ_CWGJ01000001.1"/>
</dbReference>
<dbReference type="GO" id="GO:0009396">
    <property type="term" value="P:folic acid-containing compound biosynthetic process"/>
    <property type="evidence" value="ECO:0007669"/>
    <property type="project" value="TreeGrafter"/>
</dbReference>
<dbReference type="OrthoDB" id="9801938at2"/>
<dbReference type="PANTHER" id="PTHR23407">
    <property type="entry name" value="ATPASE INHIBITOR/5-FORMYLTETRAHYDROFOLATE CYCLO-LIGASE"/>
    <property type="match status" value="1"/>
</dbReference>
<keyword evidence="5" id="KW-0460">Magnesium</keyword>
<dbReference type="SUPFAM" id="SSF100950">
    <property type="entry name" value="NagB/RpiA/CoA transferase-like"/>
    <property type="match status" value="1"/>
</dbReference>
<gene>
    <name evidence="6" type="ORF">ELAC_0183</name>
</gene>
<dbReference type="EC" id="6.3.3.2" evidence="5"/>
<dbReference type="GO" id="GO:0046872">
    <property type="term" value="F:metal ion binding"/>
    <property type="evidence" value="ECO:0007669"/>
    <property type="project" value="UniProtKB-KW"/>
</dbReference>
<evidence type="ECO:0000313" key="7">
    <source>
        <dbReference type="Proteomes" id="UP000220251"/>
    </source>
</evidence>
<sequence length="184" mass="20564">MKSLIQEKKNEVRQELKDKRNQIAVDRRGQAQSECVDAISAIARTHPFVLSYSSIGDELSTKGLNHFLEEEGKLVLPRVVDGEIKAYHVKDSAHELELSNFGILEPKLSCEEADLAKIGLVLVPGLGFDSGKHRIGYGKGHYDRFLSRMHDEAITIGIGFREQYFPGNLPVEETDKSLTAVLLF</sequence>
<keyword evidence="3 4" id="KW-0067">ATP-binding</keyword>
<name>A0A0H5DPV8_9BACT</name>
<evidence type="ECO:0000256" key="4">
    <source>
        <dbReference type="PIRSR" id="PIRSR006806-1"/>
    </source>
</evidence>
<evidence type="ECO:0000256" key="2">
    <source>
        <dbReference type="ARBA" id="ARBA00022741"/>
    </source>
</evidence>
<evidence type="ECO:0000256" key="5">
    <source>
        <dbReference type="RuleBase" id="RU361279"/>
    </source>
</evidence>
<dbReference type="Gene3D" id="3.40.50.10420">
    <property type="entry name" value="NagB/RpiA/CoA transferase-like"/>
    <property type="match status" value="1"/>
</dbReference>
<comment type="catalytic activity">
    <reaction evidence="5">
        <text>(6S)-5-formyl-5,6,7,8-tetrahydrofolate + ATP = (6R)-5,10-methenyltetrahydrofolate + ADP + phosphate</text>
        <dbReference type="Rhea" id="RHEA:10488"/>
        <dbReference type="ChEBI" id="CHEBI:30616"/>
        <dbReference type="ChEBI" id="CHEBI:43474"/>
        <dbReference type="ChEBI" id="CHEBI:57455"/>
        <dbReference type="ChEBI" id="CHEBI:57457"/>
        <dbReference type="ChEBI" id="CHEBI:456216"/>
        <dbReference type="EC" id="6.3.3.2"/>
    </reaction>
</comment>
<evidence type="ECO:0000313" key="6">
    <source>
        <dbReference type="EMBL" id="CRX37544.1"/>
    </source>
</evidence>
<feature type="binding site" evidence="4">
    <location>
        <begin position="134"/>
        <end position="142"/>
    </location>
    <ligand>
        <name>ATP</name>
        <dbReference type="ChEBI" id="CHEBI:30616"/>
    </ligand>
</feature>
<dbReference type="EMBL" id="CWGJ01000001">
    <property type="protein sequence ID" value="CRX37544.1"/>
    <property type="molecule type" value="Genomic_DNA"/>
</dbReference>
<dbReference type="NCBIfam" id="TIGR02727">
    <property type="entry name" value="MTHFS_bact"/>
    <property type="match status" value="1"/>
</dbReference>
<dbReference type="GO" id="GO:0030272">
    <property type="term" value="F:5-formyltetrahydrofolate cyclo-ligase activity"/>
    <property type="evidence" value="ECO:0007669"/>
    <property type="project" value="UniProtKB-EC"/>
</dbReference>
<evidence type="ECO:0000256" key="3">
    <source>
        <dbReference type="ARBA" id="ARBA00022840"/>
    </source>
</evidence>
<dbReference type="AlphaFoldDB" id="A0A0H5DPV8"/>
<dbReference type="InterPro" id="IPR037171">
    <property type="entry name" value="NagB/RpiA_transferase-like"/>
</dbReference>
<reference evidence="7" key="1">
    <citation type="submission" date="2015-06" db="EMBL/GenBank/DDBJ databases">
        <authorList>
            <person name="Bertelli C."/>
        </authorList>
    </citation>
    <scope>NUCLEOTIDE SEQUENCE [LARGE SCALE GENOMIC DNA]</scope>
    <source>
        <strain evidence="7">CRIB-30</strain>
    </source>
</reference>
<keyword evidence="6" id="KW-0436">Ligase</keyword>
<organism evidence="6 7">
    <name type="scientific">Estrella lausannensis</name>
    <dbReference type="NCBI Taxonomy" id="483423"/>
    <lineage>
        <taxon>Bacteria</taxon>
        <taxon>Pseudomonadati</taxon>
        <taxon>Chlamydiota</taxon>
        <taxon>Chlamydiia</taxon>
        <taxon>Parachlamydiales</taxon>
        <taxon>Candidatus Criblamydiaceae</taxon>
        <taxon>Estrella</taxon>
    </lineage>
</organism>
<evidence type="ECO:0000256" key="1">
    <source>
        <dbReference type="ARBA" id="ARBA00010638"/>
    </source>
</evidence>
<comment type="similarity">
    <text evidence="1 5">Belongs to the 5-formyltetrahydrofolate cyclo-ligase family.</text>
</comment>
<keyword evidence="2 4" id="KW-0547">Nucleotide-binding</keyword>
<keyword evidence="5" id="KW-0479">Metal-binding</keyword>
<accession>A0A0H5DPV8</accession>
<dbReference type="Proteomes" id="UP000220251">
    <property type="component" value="Unassembled WGS sequence"/>
</dbReference>
<dbReference type="PIRSF" id="PIRSF006806">
    <property type="entry name" value="FTHF_cligase"/>
    <property type="match status" value="1"/>
</dbReference>
<comment type="cofactor">
    <cofactor evidence="5">
        <name>Mg(2+)</name>
        <dbReference type="ChEBI" id="CHEBI:18420"/>
    </cofactor>
</comment>